<dbReference type="PANTHER" id="PTHR42743:SF13">
    <property type="entry name" value="P-LOOP CONTAINING NUCLEOSIDE TRIPHOSPHATE HYDROLASE PROTEIN"/>
    <property type="match status" value="1"/>
</dbReference>
<dbReference type="Gene3D" id="3.20.10.10">
    <property type="entry name" value="D-amino Acid Aminotransferase, subunit A, domain 2"/>
    <property type="match status" value="1"/>
</dbReference>
<keyword evidence="2" id="KW-0808">Transferase</keyword>
<dbReference type="PANTHER" id="PTHR42743">
    <property type="entry name" value="AMINO-ACID AMINOTRANSFERASE"/>
    <property type="match status" value="1"/>
</dbReference>
<dbReference type="InterPro" id="IPR043132">
    <property type="entry name" value="BCAT-like_C"/>
</dbReference>
<gene>
    <name evidence="2" type="ordered locus">Jden_1383</name>
</gene>
<evidence type="ECO:0000256" key="1">
    <source>
        <dbReference type="ARBA" id="ARBA00009320"/>
    </source>
</evidence>
<dbReference type="RefSeq" id="WP_015771667.1">
    <property type="nucleotide sequence ID" value="NC_013174.1"/>
</dbReference>
<dbReference type="GO" id="GO:0008483">
    <property type="term" value="F:transaminase activity"/>
    <property type="evidence" value="ECO:0007669"/>
    <property type="project" value="UniProtKB-KW"/>
</dbReference>
<dbReference type="KEGG" id="jde:Jden_1383"/>
<organism evidence="2 3">
    <name type="scientific">Jonesia denitrificans (strain ATCC 14870 / DSM 20603 / BCRC 15368 / CIP 55.134 / JCM 11481 / NBRC 15587 / NCTC 10816 / Prevot 55134)</name>
    <name type="common">Listeria denitrificans</name>
    <dbReference type="NCBI Taxonomy" id="471856"/>
    <lineage>
        <taxon>Bacteria</taxon>
        <taxon>Bacillati</taxon>
        <taxon>Actinomycetota</taxon>
        <taxon>Actinomycetes</taxon>
        <taxon>Micrococcales</taxon>
        <taxon>Jonesiaceae</taxon>
        <taxon>Jonesia</taxon>
    </lineage>
</organism>
<accession>C7R4I2</accession>
<dbReference type="InterPro" id="IPR043131">
    <property type="entry name" value="BCAT-like_N"/>
</dbReference>
<dbReference type="InterPro" id="IPR036038">
    <property type="entry name" value="Aminotransferase-like"/>
</dbReference>
<protein>
    <submittedName>
        <fullName evidence="2">Aminotransferase class IV</fullName>
    </submittedName>
</protein>
<evidence type="ECO:0000313" key="2">
    <source>
        <dbReference type="EMBL" id="ACV09039.1"/>
    </source>
</evidence>
<dbReference type="Proteomes" id="UP000000628">
    <property type="component" value="Chromosome"/>
</dbReference>
<comment type="similarity">
    <text evidence="1">Belongs to the class-IV pyridoxal-phosphate-dependent aminotransferase family.</text>
</comment>
<reference evidence="2 3" key="1">
    <citation type="journal article" date="2009" name="Stand. Genomic Sci.">
        <title>Complete genome sequence of Jonesia denitrificans type strain (Prevot 55134).</title>
        <authorList>
            <person name="Pukall R."/>
            <person name="Gehrich-Schroter G."/>
            <person name="Lapidus A."/>
            <person name="Nolan M."/>
            <person name="Glavina Del Rio T."/>
            <person name="Lucas S."/>
            <person name="Chen F."/>
            <person name="Tice H."/>
            <person name="Pitluck S."/>
            <person name="Cheng J.F."/>
            <person name="Copeland A."/>
            <person name="Saunders E."/>
            <person name="Brettin T."/>
            <person name="Detter J.C."/>
            <person name="Bruce D."/>
            <person name="Goodwin L."/>
            <person name="Pati A."/>
            <person name="Ivanova N."/>
            <person name="Mavromatis K."/>
            <person name="Ovchinnikova G."/>
            <person name="Chen A."/>
            <person name="Palaniappan K."/>
            <person name="Land M."/>
            <person name="Hauser L."/>
            <person name="Chang Y.J."/>
            <person name="Jeffries C.D."/>
            <person name="Chain P."/>
            <person name="Goker M."/>
            <person name="Bristow J."/>
            <person name="Eisen J.A."/>
            <person name="Markowitz V."/>
            <person name="Hugenholtz P."/>
            <person name="Kyrpides N.C."/>
            <person name="Klenk H.P."/>
            <person name="Han C."/>
        </authorList>
    </citation>
    <scope>NUCLEOTIDE SEQUENCE [LARGE SCALE GENOMIC DNA]</scope>
    <source>
        <strain evidence="3">ATCC 14870 / DSM 20603 / BCRC 15368 / CIP 55.134 / JCM 11481 / NBRC 15587 / NCTC 10816 / Prevot 55134</strain>
    </source>
</reference>
<keyword evidence="2" id="KW-0032">Aminotransferase</keyword>
<dbReference type="InterPro" id="IPR001544">
    <property type="entry name" value="Aminotrans_IV"/>
</dbReference>
<dbReference type="AlphaFoldDB" id="C7R4I2"/>
<dbReference type="GO" id="GO:0046394">
    <property type="term" value="P:carboxylic acid biosynthetic process"/>
    <property type="evidence" value="ECO:0007669"/>
    <property type="project" value="UniProtKB-ARBA"/>
</dbReference>
<dbReference type="Gene3D" id="3.30.470.10">
    <property type="match status" value="1"/>
</dbReference>
<proteinExistence type="inferred from homology"/>
<dbReference type="InterPro" id="IPR050571">
    <property type="entry name" value="Class-IV_PLP-Dep_Aminotrnsfr"/>
</dbReference>
<keyword evidence="3" id="KW-1185">Reference proteome</keyword>
<dbReference type="HOGENOM" id="CLU_1007535_0_0_11"/>
<name>C7R4I2_JONDD</name>
<sequence>MIAWTEGRFIDPHSPLVGASDPGLMTGQGMFDTIAAYHGRLWALEAHLSRLSASLTAAHIPQPQVDLDEGARLVAAHLRNVPVGRIRITVLNTHEGSRTVITATPEPHAPALGAPHPTDARVAITPWARSPLMPFAGHKSTSYAHNIQALHWAYAQGADEGLWHGPNGGLCEGSVSNLLTVVDGQLATASAQCGVLPGVTLAVVREVCHELGGVRELSAVEVGEVVGVGQGGALVGTLRMIQPIGVVDGVPGEVPGVIRRAQELVAAAMPDFLADA</sequence>
<dbReference type="EMBL" id="CP001706">
    <property type="protein sequence ID" value="ACV09039.1"/>
    <property type="molecule type" value="Genomic_DNA"/>
</dbReference>
<dbReference type="Pfam" id="PF01063">
    <property type="entry name" value="Aminotran_4"/>
    <property type="match status" value="1"/>
</dbReference>
<dbReference type="eggNOG" id="COG0115">
    <property type="taxonomic scope" value="Bacteria"/>
</dbReference>
<dbReference type="STRING" id="471856.Jden_1383"/>
<evidence type="ECO:0000313" key="3">
    <source>
        <dbReference type="Proteomes" id="UP000000628"/>
    </source>
</evidence>
<dbReference type="SUPFAM" id="SSF56752">
    <property type="entry name" value="D-aminoacid aminotransferase-like PLP-dependent enzymes"/>
    <property type="match status" value="1"/>
</dbReference>